<dbReference type="Proteomes" id="UP000662373">
    <property type="component" value="Unassembled WGS sequence"/>
</dbReference>
<evidence type="ECO:0000259" key="12">
    <source>
        <dbReference type="PROSITE" id="PS01124"/>
    </source>
</evidence>
<evidence type="ECO:0000256" key="4">
    <source>
        <dbReference type="ARBA" id="ARBA00022679"/>
    </source>
</evidence>
<dbReference type="InterPro" id="IPR013783">
    <property type="entry name" value="Ig-like_fold"/>
</dbReference>
<evidence type="ECO:0000256" key="3">
    <source>
        <dbReference type="ARBA" id="ARBA00022553"/>
    </source>
</evidence>
<evidence type="ECO:0000256" key="6">
    <source>
        <dbReference type="ARBA" id="ARBA00022777"/>
    </source>
</evidence>
<feature type="domain" description="HTH araC/xylS-type" evidence="12">
    <location>
        <begin position="1274"/>
        <end position="1373"/>
    </location>
</feature>
<dbReference type="InterPro" id="IPR036890">
    <property type="entry name" value="HATPase_C_sf"/>
</dbReference>
<keyword evidence="7" id="KW-0067">ATP-binding</keyword>
<dbReference type="Pfam" id="PF00512">
    <property type="entry name" value="HisKA"/>
    <property type="match status" value="1"/>
</dbReference>
<dbReference type="Gene3D" id="2.130.10.10">
    <property type="entry name" value="YVTN repeat-like/Quinoprotein amine dehydrogenase"/>
    <property type="match status" value="2"/>
</dbReference>
<dbReference type="Pfam" id="PF07494">
    <property type="entry name" value="Reg_prop"/>
    <property type="match status" value="7"/>
</dbReference>
<dbReference type="PROSITE" id="PS50109">
    <property type="entry name" value="HIS_KIN"/>
    <property type="match status" value="1"/>
</dbReference>
<dbReference type="InterPro" id="IPR001789">
    <property type="entry name" value="Sig_transdc_resp-reg_receiver"/>
</dbReference>
<dbReference type="Pfam" id="PF00072">
    <property type="entry name" value="Response_reg"/>
    <property type="match status" value="1"/>
</dbReference>
<evidence type="ECO:0000256" key="9">
    <source>
        <dbReference type="ARBA" id="ARBA00023015"/>
    </source>
</evidence>
<dbReference type="Pfam" id="PF12833">
    <property type="entry name" value="HTH_18"/>
    <property type="match status" value="1"/>
</dbReference>
<dbReference type="EC" id="2.7.13.3" evidence="2"/>
<dbReference type="GO" id="GO:0005524">
    <property type="term" value="F:ATP binding"/>
    <property type="evidence" value="ECO:0007669"/>
    <property type="project" value="UniProtKB-KW"/>
</dbReference>
<dbReference type="Gene3D" id="1.10.10.60">
    <property type="entry name" value="Homeodomain-like"/>
    <property type="match status" value="1"/>
</dbReference>
<dbReference type="PROSITE" id="PS01124">
    <property type="entry name" value="HTH_ARAC_FAMILY_2"/>
    <property type="match status" value="1"/>
</dbReference>
<dbReference type="InterPro" id="IPR015943">
    <property type="entry name" value="WD40/YVTN_repeat-like_dom_sf"/>
</dbReference>
<dbReference type="RefSeq" id="WP_199603498.1">
    <property type="nucleotide sequence ID" value="NZ_JAEHJZ010000066.1"/>
</dbReference>
<dbReference type="InterPro" id="IPR003661">
    <property type="entry name" value="HisK_dim/P_dom"/>
</dbReference>
<dbReference type="InterPro" id="IPR005467">
    <property type="entry name" value="His_kinase_dom"/>
</dbReference>
<keyword evidence="3 11" id="KW-0597">Phosphoprotein</keyword>
<dbReference type="PANTHER" id="PTHR43547:SF2">
    <property type="entry name" value="HYBRID SIGNAL TRANSDUCTION HISTIDINE KINASE C"/>
    <property type="match status" value="1"/>
</dbReference>
<evidence type="ECO:0000256" key="11">
    <source>
        <dbReference type="PROSITE-ProRule" id="PRU00169"/>
    </source>
</evidence>
<keyword evidence="6" id="KW-0418">Kinase</keyword>
<dbReference type="InterPro" id="IPR018060">
    <property type="entry name" value="HTH_AraC"/>
</dbReference>
<evidence type="ECO:0000256" key="2">
    <source>
        <dbReference type="ARBA" id="ARBA00012438"/>
    </source>
</evidence>
<protein>
    <recommendedName>
        <fullName evidence="2">histidine kinase</fullName>
        <ecNumber evidence="2">2.7.13.3</ecNumber>
    </recommendedName>
</protein>
<dbReference type="Pfam" id="PF07495">
    <property type="entry name" value="Y_Y_Y"/>
    <property type="match status" value="1"/>
</dbReference>
<keyword evidence="16" id="KW-1185">Reference proteome</keyword>
<feature type="domain" description="Histidine kinase" evidence="13">
    <location>
        <begin position="851"/>
        <end position="1076"/>
    </location>
</feature>
<feature type="modified residue" description="4-aspartylphosphate" evidence="11">
    <location>
        <position position="1175"/>
    </location>
</feature>
<evidence type="ECO:0000313" key="15">
    <source>
        <dbReference type="EMBL" id="MBJ7883001.1"/>
    </source>
</evidence>
<dbReference type="FunFam" id="3.40.50.2300:FF:000138">
    <property type="entry name" value="Two-component system sensor histidine kinase/response regulator"/>
    <property type="match status" value="1"/>
</dbReference>
<dbReference type="InterPro" id="IPR003594">
    <property type="entry name" value="HATPase_dom"/>
</dbReference>
<dbReference type="SMART" id="SM00448">
    <property type="entry name" value="REC"/>
    <property type="match status" value="1"/>
</dbReference>
<keyword evidence="10" id="KW-0804">Transcription</keyword>
<dbReference type="PROSITE" id="PS50110">
    <property type="entry name" value="RESPONSE_REGULATORY"/>
    <property type="match status" value="1"/>
</dbReference>
<dbReference type="EMBL" id="JAEHJZ010000066">
    <property type="protein sequence ID" value="MBJ7883001.1"/>
    <property type="molecule type" value="Genomic_DNA"/>
</dbReference>
<accession>A0A934KXA8</accession>
<reference evidence="15 16" key="1">
    <citation type="submission" date="2020-09" db="EMBL/GenBank/DDBJ databases">
        <title>Draft genome of Gelidibacter salicanalis PAMC21136.</title>
        <authorList>
            <person name="Park H."/>
        </authorList>
    </citation>
    <scope>NUCLEOTIDE SEQUENCE [LARGE SCALE GENOMIC DNA]</scope>
    <source>
        <strain evidence="15 16">PAMC21136</strain>
    </source>
</reference>
<dbReference type="SMART" id="SM00388">
    <property type="entry name" value="HisKA"/>
    <property type="match status" value="1"/>
</dbReference>
<sequence>MMLIHKKLLIFIFLITNCLSFGQSILNDNQKLKFKQYSLTEGLSQSSVLCILQDSKGFMWFGTRDGLNKFDGQKFVTYRHNSQDSTSISNSYIKSLIEDQHGNLWIGTMNGLNKFIPNENRFMRFLPSDNQGNSSTTEIWDMEATADGSLWLGTNVGLKQFNPQTLKSVAVLIGDNQRDYPNYQVRSLLKTTDGNLWICTATAIMVYNPTSQTYKAYKYPQGDITEGNRNYAPVIYENEQKQVWLGYKNGLYRFDNSSDTFKIHTLEGQSTPPITDEVRIIYQDKDQNLWVGTYNGLFVIYKDSNKVVHYLHDENDRTSLSQNSIYTFIEDIKGDFWIGTYAGGVNYYDRSYDVFKSFTAGTNNSKLNYKVVSAIIEDSKQNLWIATEGGGINIYNNAEGRFSYYTHSNDDSKSLSTDNVKAMIRASDGKYWIGTHDGGLNVLNSSSKPFSFKKFNHDPSDNTTISSNRIISLFEDARQDIWIGTSGGGLNKWRHDIQSMVRITDSLHQIGSIIYAITPMANKNSLLISSNSGLAKVNIITHQLTRIPYKINADQSGHSHATLYAYEDPRENLWIATEGDGLYHYNNQSQQSTKYGMSDGLPNEVIYGILPDDFNTVWLSTNNGLSRFDLAFKTFTNYDVSDGLVGNEFNYGAFKKLKNGDLIFGGANGITYFNPNDIIENAFIPPVSITSFWVNNKPYLINGNEEGPVTLSHDQNIVSFNFVALSYSQSNKNQYAYKLEGFDDDWITIGNNKSATYTNLNSGDYTFRVKASNSDGIWNEEGASMNLTIEAAPWVTWWAYVIYGLLIATALYLFRKYSLLRIHEKNELKQERLEKERLEEINQMKLRLFTNVSHDFRTPLTLIIGPLERMLHKNIGTDYIQRQHEIMHRNASVLLQLINQLLDFRKSESGHLKLAASKSNIVPFIEHTKVSFDEVARLRNIDFQFHSEDDTIELWFDKINLKKVIYNLLSNAFKFTPEGGKISIHLSKVTKNKRKLMFTEFLRLEVKDSGRGVPKEDLKFIFDRFYQLGQDDTTRSGTGIGLALTKSIVELHKGQIKAKRNKGDGTTFIALLPLGDQHLSDMDIIQETDATSGAFYFSSPNYMIKEMTAEEHDEDVEERPENTSDVTILIVEDNIEVRLFIKSIFETDYEIFEAEHGEMAIEIANNHKVDLIISDVMMPKMDGIELCQHIKTNILTSHIPVLLLTAKTSEAAQKQGFQTGADAYITKPFNANVLEMRVNNLLQTRKRLIEKFKKDLILQPSVPDVVSQDEVFLQKAIGLIEAHINDSDYAITDFVDEMGMSRSALYRKLKALTDQSITEFIRTIKLKRAGQLILQTQLNISEIAYDLGFNDLKHFRKSFQKLFDELPSDYRTKNTPDFSDTTEDQP</sequence>
<dbReference type="Pfam" id="PF02518">
    <property type="entry name" value="HATPase_c"/>
    <property type="match status" value="1"/>
</dbReference>
<name>A0A934KXA8_9FLAO</name>
<comment type="caution">
    <text evidence="15">The sequence shown here is derived from an EMBL/GenBank/DDBJ whole genome shotgun (WGS) entry which is preliminary data.</text>
</comment>
<evidence type="ECO:0000256" key="10">
    <source>
        <dbReference type="ARBA" id="ARBA00023163"/>
    </source>
</evidence>
<dbReference type="CDD" id="cd17574">
    <property type="entry name" value="REC_OmpR"/>
    <property type="match status" value="1"/>
</dbReference>
<evidence type="ECO:0000256" key="5">
    <source>
        <dbReference type="ARBA" id="ARBA00022741"/>
    </source>
</evidence>
<organism evidence="15 16">
    <name type="scientific">Gelidibacter salicanalis</name>
    <dbReference type="NCBI Taxonomy" id="291193"/>
    <lineage>
        <taxon>Bacteria</taxon>
        <taxon>Pseudomonadati</taxon>
        <taxon>Bacteroidota</taxon>
        <taxon>Flavobacteriia</taxon>
        <taxon>Flavobacteriales</taxon>
        <taxon>Flavobacteriaceae</taxon>
        <taxon>Gelidibacter</taxon>
    </lineage>
</organism>
<dbReference type="SUPFAM" id="SSF46689">
    <property type="entry name" value="Homeodomain-like"/>
    <property type="match status" value="1"/>
</dbReference>
<evidence type="ECO:0000256" key="1">
    <source>
        <dbReference type="ARBA" id="ARBA00000085"/>
    </source>
</evidence>
<evidence type="ECO:0000259" key="14">
    <source>
        <dbReference type="PROSITE" id="PS50110"/>
    </source>
</evidence>
<keyword evidence="5" id="KW-0547">Nucleotide-binding</keyword>
<evidence type="ECO:0000256" key="8">
    <source>
        <dbReference type="ARBA" id="ARBA00023012"/>
    </source>
</evidence>
<dbReference type="SMART" id="SM00342">
    <property type="entry name" value="HTH_ARAC"/>
    <property type="match status" value="1"/>
</dbReference>
<dbReference type="CDD" id="cd00082">
    <property type="entry name" value="HisKA"/>
    <property type="match status" value="1"/>
</dbReference>
<dbReference type="SUPFAM" id="SSF55874">
    <property type="entry name" value="ATPase domain of HSP90 chaperone/DNA topoisomerase II/histidine kinase"/>
    <property type="match status" value="1"/>
</dbReference>
<dbReference type="SMART" id="SM00387">
    <property type="entry name" value="HATPase_c"/>
    <property type="match status" value="1"/>
</dbReference>
<evidence type="ECO:0000256" key="7">
    <source>
        <dbReference type="ARBA" id="ARBA00022840"/>
    </source>
</evidence>
<keyword evidence="8" id="KW-0902">Two-component regulatory system</keyword>
<dbReference type="InterPro" id="IPR011110">
    <property type="entry name" value="Reg_prop"/>
</dbReference>
<feature type="domain" description="Response regulatory" evidence="14">
    <location>
        <begin position="1127"/>
        <end position="1242"/>
    </location>
</feature>
<dbReference type="GO" id="GO:0003700">
    <property type="term" value="F:DNA-binding transcription factor activity"/>
    <property type="evidence" value="ECO:0007669"/>
    <property type="project" value="InterPro"/>
</dbReference>
<dbReference type="InterPro" id="IPR011006">
    <property type="entry name" value="CheY-like_superfamily"/>
</dbReference>
<dbReference type="GO" id="GO:0043565">
    <property type="term" value="F:sequence-specific DNA binding"/>
    <property type="evidence" value="ECO:0007669"/>
    <property type="project" value="InterPro"/>
</dbReference>
<dbReference type="SUPFAM" id="SSF47384">
    <property type="entry name" value="Homodimeric domain of signal transducing histidine kinase"/>
    <property type="match status" value="1"/>
</dbReference>
<dbReference type="PANTHER" id="PTHR43547">
    <property type="entry name" value="TWO-COMPONENT HISTIDINE KINASE"/>
    <property type="match status" value="1"/>
</dbReference>
<dbReference type="InterPro" id="IPR036097">
    <property type="entry name" value="HisK_dim/P_sf"/>
</dbReference>
<dbReference type="CDD" id="cd00146">
    <property type="entry name" value="PKD"/>
    <property type="match status" value="1"/>
</dbReference>
<dbReference type="InterPro" id="IPR009057">
    <property type="entry name" value="Homeodomain-like_sf"/>
</dbReference>
<proteinExistence type="predicted"/>
<evidence type="ECO:0000259" key="13">
    <source>
        <dbReference type="PROSITE" id="PS50109"/>
    </source>
</evidence>
<keyword evidence="4" id="KW-0808">Transferase</keyword>
<gene>
    <name evidence="15" type="ORF">JEM65_20400</name>
</gene>
<evidence type="ECO:0000313" key="16">
    <source>
        <dbReference type="Proteomes" id="UP000662373"/>
    </source>
</evidence>
<dbReference type="InterPro" id="IPR004358">
    <property type="entry name" value="Sig_transdc_His_kin-like_C"/>
</dbReference>
<dbReference type="Gene3D" id="3.40.50.2300">
    <property type="match status" value="1"/>
</dbReference>
<keyword evidence="9" id="KW-0805">Transcription regulation</keyword>
<dbReference type="PRINTS" id="PR00344">
    <property type="entry name" value="BCTRLSENSOR"/>
</dbReference>
<dbReference type="FunFam" id="1.10.287.130:FF:000045">
    <property type="entry name" value="Two-component system sensor histidine kinase/response regulator"/>
    <property type="match status" value="1"/>
</dbReference>
<dbReference type="SUPFAM" id="SSF52172">
    <property type="entry name" value="CheY-like"/>
    <property type="match status" value="1"/>
</dbReference>
<dbReference type="SUPFAM" id="SSF63829">
    <property type="entry name" value="Calcium-dependent phosphotriesterase"/>
    <property type="match status" value="3"/>
</dbReference>
<dbReference type="Gene3D" id="2.60.40.10">
    <property type="entry name" value="Immunoglobulins"/>
    <property type="match status" value="1"/>
</dbReference>
<dbReference type="GO" id="GO:0000155">
    <property type="term" value="F:phosphorelay sensor kinase activity"/>
    <property type="evidence" value="ECO:0007669"/>
    <property type="project" value="InterPro"/>
</dbReference>
<dbReference type="Gene3D" id="3.30.565.10">
    <property type="entry name" value="Histidine kinase-like ATPase, C-terminal domain"/>
    <property type="match status" value="1"/>
</dbReference>
<comment type="catalytic activity">
    <reaction evidence="1">
        <text>ATP + protein L-histidine = ADP + protein N-phospho-L-histidine.</text>
        <dbReference type="EC" id="2.7.13.3"/>
    </reaction>
</comment>
<dbReference type="FunFam" id="3.30.565.10:FF:000037">
    <property type="entry name" value="Hybrid sensor histidine kinase/response regulator"/>
    <property type="match status" value="1"/>
</dbReference>
<dbReference type="InterPro" id="IPR011123">
    <property type="entry name" value="Y_Y_Y"/>
</dbReference>
<dbReference type="Gene3D" id="1.10.287.130">
    <property type="match status" value="1"/>
</dbReference>